<reference evidence="1 2" key="1">
    <citation type="submission" date="2018-11" db="EMBL/GenBank/DDBJ databases">
        <title>Species Designations Belie Phenotypic and Genotypic Heterogeneity in Oral Streptococci.</title>
        <authorList>
            <person name="Velsko I."/>
        </authorList>
    </citation>
    <scope>NUCLEOTIDE SEQUENCE [LARGE SCALE GENOMIC DNA]</scope>
    <source>
        <strain evidence="1 2">BCC55</strain>
    </source>
</reference>
<protein>
    <submittedName>
        <fullName evidence="1">Uncharacterized protein</fullName>
    </submittedName>
</protein>
<sequence>MVYLDIIGENTSVPYELVPLVNTKISGTYRVTKVYGTKGSVEEDQKNIDRLPNIKFLSDRIIVGDKVIYLTSYESFTNTVKDLKTKEQIIAIMESRGYKIKDTEKIYVDLDRVQFYIPVENGKKVFIGFLKNDTSNKENNAVMELEKVELKE</sequence>
<gene>
    <name evidence="1" type="ORF">D8845_08330</name>
</gene>
<comment type="caution">
    <text evidence="1">The sequence shown here is derived from an EMBL/GenBank/DDBJ whole genome shotgun (WGS) entry which is preliminary data.</text>
</comment>
<dbReference type="Proteomes" id="UP000267870">
    <property type="component" value="Unassembled WGS sequence"/>
</dbReference>
<name>A0A3R9QNN2_STRMT</name>
<evidence type="ECO:0000313" key="1">
    <source>
        <dbReference type="EMBL" id="RSI90543.1"/>
    </source>
</evidence>
<organism evidence="1 2">
    <name type="scientific">Streptococcus mitis</name>
    <dbReference type="NCBI Taxonomy" id="28037"/>
    <lineage>
        <taxon>Bacteria</taxon>
        <taxon>Bacillati</taxon>
        <taxon>Bacillota</taxon>
        <taxon>Bacilli</taxon>
        <taxon>Lactobacillales</taxon>
        <taxon>Streptococcaceae</taxon>
        <taxon>Streptococcus</taxon>
        <taxon>Streptococcus mitis group</taxon>
    </lineage>
</organism>
<dbReference type="EMBL" id="RJNZ01000013">
    <property type="protein sequence ID" value="RSI90543.1"/>
    <property type="molecule type" value="Genomic_DNA"/>
</dbReference>
<dbReference type="AlphaFoldDB" id="A0A3R9QNN2"/>
<accession>A0A3R9QNN2</accession>
<evidence type="ECO:0000313" key="2">
    <source>
        <dbReference type="Proteomes" id="UP000267870"/>
    </source>
</evidence>
<proteinExistence type="predicted"/>